<dbReference type="NCBIfam" id="TIGR00074">
    <property type="entry name" value="hypC_hupF"/>
    <property type="match status" value="1"/>
</dbReference>
<dbReference type="InterPro" id="IPR019812">
    <property type="entry name" value="Hydgase_assmbl_chp_CS"/>
</dbReference>
<sequence>MCLAIPGRVVSIFGTGLERQGLVRFGDIERPVNLSFCTDAQIDDYVIVHVGCAIRTLDQYEAQRVLSLLSEITELGEDHALS</sequence>
<dbReference type="InterPro" id="IPR001109">
    <property type="entry name" value="Hydrogenase_HupF/HypC"/>
</dbReference>
<protein>
    <submittedName>
        <fullName evidence="2">HypC/HybG/HupF family hydrogenase formation chaperone</fullName>
    </submittedName>
</protein>
<dbReference type="EMBL" id="CP136864">
    <property type="protein sequence ID" value="WOJ93136.1"/>
    <property type="molecule type" value="Genomic_DNA"/>
</dbReference>
<dbReference type="Pfam" id="PF01455">
    <property type="entry name" value="HupF_HypC"/>
    <property type="match status" value="1"/>
</dbReference>
<dbReference type="Proteomes" id="UP001626537">
    <property type="component" value="Chromosome"/>
</dbReference>
<reference evidence="2 3" key="1">
    <citation type="submission" date="2023-10" db="EMBL/GenBank/DDBJ databases">
        <title>Two novel species belonging to the OM43/NOR5 clade.</title>
        <authorList>
            <person name="Park M."/>
        </authorList>
    </citation>
    <scope>NUCLEOTIDE SEQUENCE [LARGE SCALE GENOMIC DNA]</scope>
    <source>
        <strain evidence="2 3">IMCC43200</strain>
    </source>
</reference>
<dbReference type="PROSITE" id="PS01097">
    <property type="entry name" value="HUPF_HYPC"/>
    <property type="match status" value="1"/>
</dbReference>
<dbReference type="PRINTS" id="PR00445">
    <property type="entry name" value="HUPFHYPC"/>
</dbReference>
<keyword evidence="3" id="KW-1185">Reference proteome</keyword>
<evidence type="ECO:0000313" key="2">
    <source>
        <dbReference type="EMBL" id="WOJ93136.1"/>
    </source>
</evidence>
<dbReference type="PANTHER" id="PTHR35177:SF2">
    <property type="entry name" value="HYDROGENASE MATURATION FACTOR HYBG"/>
    <property type="match status" value="1"/>
</dbReference>
<organism evidence="2 3">
    <name type="scientific">Congregibacter variabilis</name>
    <dbReference type="NCBI Taxonomy" id="3081200"/>
    <lineage>
        <taxon>Bacteria</taxon>
        <taxon>Pseudomonadati</taxon>
        <taxon>Pseudomonadota</taxon>
        <taxon>Gammaproteobacteria</taxon>
        <taxon>Cellvibrionales</taxon>
        <taxon>Halieaceae</taxon>
        <taxon>Congregibacter</taxon>
    </lineage>
</organism>
<comment type="similarity">
    <text evidence="1">Belongs to the HupF/HypC family.</text>
</comment>
<evidence type="ECO:0000313" key="3">
    <source>
        <dbReference type="Proteomes" id="UP001626537"/>
    </source>
</evidence>
<evidence type="ECO:0000256" key="1">
    <source>
        <dbReference type="ARBA" id="ARBA00006018"/>
    </source>
</evidence>
<dbReference type="RefSeq" id="WP_407347794.1">
    <property type="nucleotide sequence ID" value="NZ_CP136864.1"/>
</dbReference>
<name>A0ABZ0I4X0_9GAMM</name>
<dbReference type="SUPFAM" id="SSF159127">
    <property type="entry name" value="HupF/HypC-like"/>
    <property type="match status" value="1"/>
</dbReference>
<dbReference type="Gene3D" id="2.30.30.140">
    <property type="match status" value="1"/>
</dbReference>
<gene>
    <name evidence="2" type="ORF">R0135_15305</name>
</gene>
<accession>A0ABZ0I4X0</accession>
<dbReference type="PANTHER" id="PTHR35177">
    <property type="entry name" value="HYDROGENASE MATURATION FACTOR HYBG"/>
    <property type="match status" value="1"/>
</dbReference>
<proteinExistence type="inferred from homology"/>